<organism evidence="3 4">
    <name type="scientific">Dictyobacter kobayashii</name>
    <dbReference type="NCBI Taxonomy" id="2014872"/>
    <lineage>
        <taxon>Bacteria</taxon>
        <taxon>Bacillati</taxon>
        <taxon>Chloroflexota</taxon>
        <taxon>Ktedonobacteria</taxon>
        <taxon>Ktedonobacterales</taxon>
        <taxon>Dictyobacteraceae</taxon>
        <taxon>Dictyobacter</taxon>
    </lineage>
</organism>
<keyword evidence="3" id="KW-0808">Transferase</keyword>
<dbReference type="PANTHER" id="PTHR48050">
    <property type="entry name" value="STEROL 3-BETA-GLUCOSYLTRANSFERASE"/>
    <property type="match status" value="1"/>
</dbReference>
<keyword evidence="4" id="KW-1185">Reference proteome</keyword>
<dbReference type="InterPro" id="IPR004276">
    <property type="entry name" value="GlycoTrans_28_N"/>
</dbReference>
<feature type="domain" description="Glycosyltransferase family 28 N-terminal" evidence="1">
    <location>
        <begin position="3"/>
        <end position="63"/>
    </location>
</feature>
<dbReference type="PANTHER" id="PTHR48050:SF13">
    <property type="entry name" value="STEROL 3-BETA-GLUCOSYLTRANSFERASE UGT80A2"/>
    <property type="match status" value="1"/>
</dbReference>
<evidence type="ECO:0000313" key="4">
    <source>
        <dbReference type="Proteomes" id="UP000287188"/>
    </source>
</evidence>
<evidence type="ECO:0000313" key="3">
    <source>
        <dbReference type="EMBL" id="GCE21845.1"/>
    </source>
</evidence>
<dbReference type="GO" id="GO:0033072">
    <property type="term" value="P:vancomycin biosynthetic process"/>
    <property type="evidence" value="ECO:0007669"/>
    <property type="project" value="UniProtKB-ARBA"/>
</dbReference>
<proteinExistence type="predicted"/>
<dbReference type="FunFam" id="3.40.50.2000:FF:000009">
    <property type="entry name" value="Sterol 3-beta-glucosyltransferase UGT80A2"/>
    <property type="match status" value="1"/>
</dbReference>
<dbReference type="SUPFAM" id="SSF53756">
    <property type="entry name" value="UDP-Glycosyltransferase/glycogen phosphorylase"/>
    <property type="match status" value="1"/>
</dbReference>
<dbReference type="GO" id="GO:0016758">
    <property type="term" value="F:hexosyltransferase activity"/>
    <property type="evidence" value="ECO:0007669"/>
    <property type="project" value="InterPro"/>
</dbReference>
<dbReference type="CDD" id="cd03784">
    <property type="entry name" value="GT1_Gtf-like"/>
    <property type="match status" value="1"/>
</dbReference>
<accession>A0A402ARW9</accession>
<dbReference type="AlphaFoldDB" id="A0A402ARW9"/>
<dbReference type="RefSeq" id="WP_126553781.1">
    <property type="nucleotide sequence ID" value="NZ_BIFS01000001.1"/>
</dbReference>
<protein>
    <submittedName>
        <fullName evidence="3">Glycosyl transferase family 1</fullName>
    </submittedName>
</protein>
<dbReference type="InterPro" id="IPR010610">
    <property type="entry name" value="EryCIII-like_C"/>
</dbReference>
<name>A0A402ARW9_9CHLR</name>
<dbReference type="InterPro" id="IPR002213">
    <property type="entry name" value="UDP_glucos_trans"/>
</dbReference>
<evidence type="ECO:0000259" key="2">
    <source>
        <dbReference type="Pfam" id="PF06722"/>
    </source>
</evidence>
<dbReference type="EMBL" id="BIFS01000001">
    <property type="protein sequence ID" value="GCE21845.1"/>
    <property type="molecule type" value="Genomic_DNA"/>
</dbReference>
<gene>
    <name evidence="3" type="ORF">KDK_56450</name>
</gene>
<dbReference type="Proteomes" id="UP000287188">
    <property type="component" value="Unassembled WGS sequence"/>
</dbReference>
<evidence type="ECO:0000259" key="1">
    <source>
        <dbReference type="Pfam" id="PF03033"/>
    </source>
</evidence>
<dbReference type="OrthoDB" id="9805366at2"/>
<dbReference type="Gene3D" id="3.40.50.2000">
    <property type="entry name" value="Glycogen Phosphorylase B"/>
    <property type="match status" value="2"/>
</dbReference>
<dbReference type="GO" id="GO:0005975">
    <property type="term" value="P:carbohydrate metabolic process"/>
    <property type="evidence" value="ECO:0007669"/>
    <property type="project" value="InterPro"/>
</dbReference>
<dbReference type="Pfam" id="PF06722">
    <property type="entry name" value="EryCIII-like_C"/>
    <property type="match status" value="1"/>
</dbReference>
<comment type="caution">
    <text evidence="3">The sequence shown here is derived from an EMBL/GenBank/DDBJ whole genome shotgun (WGS) entry which is preliminary data.</text>
</comment>
<dbReference type="Pfam" id="PF03033">
    <property type="entry name" value="Glyco_transf_28"/>
    <property type="match status" value="1"/>
</dbReference>
<dbReference type="GO" id="GO:0008194">
    <property type="term" value="F:UDP-glycosyltransferase activity"/>
    <property type="evidence" value="ECO:0007669"/>
    <property type="project" value="InterPro"/>
</dbReference>
<feature type="domain" description="Erythromycin biosynthesis protein CIII-like C-terminal" evidence="2">
    <location>
        <begin position="303"/>
        <end position="409"/>
    </location>
</feature>
<sequence length="423" mass="46982">MRITIIAIGSRGDVVPYIALSQGLMNAGHSIRLATHLSFAELVRSYGIPFFALDDEPKELFQTKDGEKLLANGTNPYRFAQLFASNLAAFTPLYMQRAHEACQDADTIVVAYIGLLIGYTLAEKYNKRLVMSMLQPMLLSTAAMAEPTSPWLPQKPALLGRAMNQLSHVMAQQYTGMLFLPAANEVRKKRYNLPPLERSFYANLPGVADFVLCAYSPLLVPRPVDWSEKIHITGFWMLEHAEAWQPERELVDFLHAGPAPIYIGFGSMSAYRPAETIEMVEQALTQTGQRGILLVDKHAYSAQKRSDNLYLTNVVAHDWLFPQMQAIVHHGGAGTTAASVQAGVPTIIVPYISDQWFWGHQVARAGVGPRPISRKQLTAKKLAELFNTAIHNQEMRQRASELGARIRSENGVEQAVKLIVTIG</sequence>
<reference evidence="4" key="1">
    <citation type="submission" date="2018-12" db="EMBL/GenBank/DDBJ databases">
        <title>Tengunoibacter tsumagoiensis gen. nov., sp. nov., Dictyobacter kobayashii sp. nov., D. alpinus sp. nov., and D. joshuensis sp. nov. and description of Dictyobacteraceae fam. nov. within the order Ktedonobacterales isolated from Tengu-no-mugimeshi.</title>
        <authorList>
            <person name="Wang C.M."/>
            <person name="Zheng Y."/>
            <person name="Sakai Y."/>
            <person name="Toyoda A."/>
            <person name="Minakuchi Y."/>
            <person name="Abe K."/>
            <person name="Yokota A."/>
            <person name="Yabe S."/>
        </authorList>
    </citation>
    <scope>NUCLEOTIDE SEQUENCE [LARGE SCALE GENOMIC DNA]</scope>
    <source>
        <strain evidence="4">Uno11</strain>
    </source>
</reference>
<dbReference type="InterPro" id="IPR050426">
    <property type="entry name" value="Glycosyltransferase_28"/>
</dbReference>